<name>A0AAE2W4P6_RHOHA</name>
<reference evidence="2" key="1">
    <citation type="submission" date="2019-11" db="EMBL/GenBank/DDBJ databases">
        <title>Spread of Macrolides and rifampicin resistant Rhodococcus equi in clinical isolates in the USA.</title>
        <authorList>
            <person name="Alvarez-Narvaez S."/>
            <person name="Huber L."/>
            <person name="Cohen N.D."/>
            <person name="Slovis N."/>
            <person name="Greiter M."/>
            <person name="Giguere S."/>
            <person name="Hart K."/>
        </authorList>
    </citation>
    <scope>NUCLEOTIDE SEQUENCE</scope>
    <source>
        <strain evidence="2">Lh_5</strain>
    </source>
</reference>
<dbReference type="InterPro" id="IPR052164">
    <property type="entry name" value="Anthracycline_SecMetBiosynth"/>
</dbReference>
<protein>
    <submittedName>
        <fullName evidence="2">VOC family protein</fullName>
    </submittedName>
</protein>
<feature type="domain" description="VOC" evidence="1">
    <location>
        <begin position="11"/>
        <end position="129"/>
    </location>
</feature>
<feature type="domain" description="VOC" evidence="1">
    <location>
        <begin position="143"/>
        <end position="258"/>
    </location>
</feature>
<dbReference type="InterPro" id="IPR041581">
    <property type="entry name" value="Glyoxalase_6"/>
</dbReference>
<evidence type="ECO:0000313" key="2">
    <source>
        <dbReference type="EMBL" id="MBM4713993.1"/>
    </source>
</evidence>
<dbReference type="SUPFAM" id="SSF54593">
    <property type="entry name" value="Glyoxalase/Bleomycin resistance protein/Dihydroxybiphenyl dioxygenase"/>
    <property type="match status" value="2"/>
</dbReference>
<dbReference type="Gene3D" id="3.10.180.10">
    <property type="entry name" value="2,3-Dihydroxybiphenyl 1,2-Dioxygenase, domain 1"/>
    <property type="match status" value="2"/>
</dbReference>
<comment type="caution">
    <text evidence="2">The sequence shown here is derived from an EMBL/GenBank/DDBJ whole genome shotgun (WGS) entry which is preliminary data.</text>
</comment>
<dbReference type="PROSITE" id="PS51819">
    <property type="entry name" value="VOC"/>
    <property type="match status" value="2"/>
</dbReference>
<accession>A0AAE2W4P6</accession>
<gene>
    <name evidence="2" type="ORF">GS551_07220</name>
</gene>
<dbReference type="InterPro" id="IPR037523">
    <property type="entry name" value="VOC_core"/>
</dbReference>
<proteinExistence type="predicted"/>
<dbReference type="EMBL" id="WUYC01000001">
    <property type="protein sequence ID" value="MBM4713993.1"/>
    <property type="molecule type" value="Genomic_DNA"/>
</dbReference>
<sequence length="261" mass="27453">MSTRSNYSEGTPSWVDLQTSDQAGAKEFYTALFGWSYDDRPILEDTVYAIATLRNEQIAAIAPLPAGAPPADTPSTWNTFLAVDDADASAAKVEPAGGQLILPAFDVGDAGRMAFVADPTGAQVGLWQARAHIGATLVNEAGTLIWNELITDDPSSALAFYAAVVGLGAAVMPMPMPDGEYTVLQVHEDGVGGCVTPPRPDVPNHWHVYFCTDDVDAIVATAAREGGALMADPFEVATVGRMAVLADPQDAVFSVMQPESP</sequence>
<dbReference type="AlphaFoldDB" id="A0AAE2W4P6"/>
<organism evidence="2 3">
    <name type="scientific">Rhodococcus hoagii</name>
    <name type="common">Corynebacterium equii</name>
    <dbReference type="NCBI Taxonomy" id="43767"/>
    <lineage>
        <taxon>Bacteria</taxon>
        <taxon>Bacillati</taxon>
        <taxon>Actinomycetota</taxon>
        <taxon>Actinomycetes</taxon>
        <taxon>Mycobacteriales</taxon>
        <taxon>Nocardiaceae</taxon>
        <taxon>Prescottella</taxon>
    </lineage>
</organism>
<dbReference type="PANTHER" id="PTHR33993:SF14">
    <property type="entry name" value="GB|AAF24581.1"/>
    <property type="match status" value="1"/>
</dbReference>
<dbReference type="Proteomes" id="UP000706122">
    <property type="component" value="Unassembled WGS sequence"/>
</dbReference>
<evidence type="ECO:0000259" key="1">
    <source>
        <dbReference type="PROSITE" id="PS51819"/>
    </source>
</evidence>
<dbReference type="CDD" id="cd07247">
    <property type="entry name" value="SgaA_N_like"/>
    <property type="match status" value="2"/>
</dbReference>
<evidence type="ECO:0000313" key="3">
    <source>
        <dbReference type="Proteomes" id="UP000706122"/>
    </source>
</evidence>
<dbReference type="Pfam" id="PF18029">
    <property type="entry name" value="Glyoxalase_6"/>
    <property type="match status" value="1"/>
</dbReference>
<dbReference type="Pfam" id="PF00903">
    <property type="entry name" value="Glyoxalase"/>
    <property type="match status" value="1"/>
</dbReference>
<dbReference type="InterPro" id="IPR004360">
    <property type="entry name" value="Glyas_Fos-R_dOase_dom"/>
</dbReference>
<dbReference type="PANTHER" id="PTHR33993">
    <property type="entry name" value="GLYOXALASE-RELATED"/>
    <property type="match status" value="1"/>
</dbReference>
<dbReference type="InterPro" id="IPR029068">
    <property type="entry name" value="Glyas_Bleomycin-R_OHBP_Dase"/>
</dbReference>